<protein>
    <submittedName>
        <fullName evidence="1">Uncharacterized protein</fullName>
    </submittedName>
</protein>
<sequence length="285" mass="31728">MTEAAVQRLKARMVPAEPPAAWQGLDISYRDSLRANRALRWDNWGARYALGFTRAEFDVIRPFVRHYIALAYQAEADPSLVGELSALADSYGLLDEQVRAGLADLGHALLTRDRIRRGELAVDEQVVTELTRDRIADHRVLNRLLYLLRDQPVDEEHLALLDPWLRLQDLRADLANYAEDIAWDRFNLLRLFVQGHGHSQATHKLRAYRSALLRQALGRLPGASTPALRKLLLAGLPDLGLELTAAVVSKLPRAVLLPLLTSLGRTGELATAPVPAPLPESANSR</sequence>
<proteinExistence type="predicted"/>
<keyword evidence="2" id="KW-1185">Reference proteome</keyword>
<organism evidence="1 2">
    <name type="scientific">Crossiella cryophila</name>
    <dbReference type="NCBI Taxonomy" id="43355"/>
    <lineage>
        <taxon>Bacteria</taxon>
        <taxon>Bacillati</taxon>
        <taxon>Actinomycetota</taxon>
        <taxon>Actinomycetes</taxon>
        <taxon>Pseudonocardiales</taxon>
        <taxon>Pseudonocardiaceae</taxon>
        <taxon>Crossiella</taxon>
    </lineage>
</organism>
<name>A0A7W7FSY3_9PSEU</name>
<dbReference type="AlphaFoldDB" id="A0A7W7FSY3"/>
<accession>A0A7W7FSY3</accession>
<dbReference type="Proteomes" id="UP000533598">
    <property type="component" value="Unassembled WGS sequence"/>
</dbReference>
<gene>
    <name evidence="1" type="ORF">HNR67_002790</name>
</gene>
<evidence type="ECO:0000313" key="2">
    <source>
        <dbReference type="Proteomes" id="UP000533598"/>
    </source>
</evidence>
<reference evidence="1 2" key="1">
    <citation type="submission" date="2020-08" db="EMBL/GenBank/DDBJ databases">
        <title>Sequencing the genomes of 1000 actinobacteria strains.</title>
        <authorList>
            <person name="Klenk H.-P."/>
        </authorList>
    </citation>
    <scope>NUCLEOTIDE SEQUENCE [LARGE SCALE GENOMIC DNA]</scope>
    <source>
        <strain evidence="1 2">DSM 44230</strain>
    </source>
</reference>
<dbReference type="PANTHER" id="PTHR35754">
    <property type="entry name" value="ATP SYNTHASE SUBUNIT B"/>
    <property type="match status" value="1"/>
</dbReference>
<comment type="caution">
    <text evidence="1">The sequence shown here is derived from an EMBL/GenBank/DDBJ whole genome shotgun (WGS) entry which is preliminary data.</text>
</comment>
<dbReference type="RefSeq" id="WP_185002470.1">
    <property type="nucleotide sequence ID" value="NZ_BAAAUI010000042.1"/>
</dbReference>
<dbReference type="PANTHER" id="PTHR35754:SF2">
    <property type="entry name" value="ATP SYNTHASE SUBUNIT B"/>
    <property type="match status" value="1"/>
</dbReference>
<dbReference type="EMBL" id="JACHMH010000001">
    <property type="protein sequence ID" value="MBB4676672.1"/>
    <property type="molecule type" value="Genomic_DNA"/>
</dbReference>
<evidence type="ECO:0000313" key="1">
    <source>
        <dbReference type="EMBL" id="MBB4676672.1"/>
    </source>
</evidence>